<dbReference type="EMBL" id="CACSIM010000001">
    <property type="protein sequence ID" value="CAA0081174.1"/>
    <property type="molecule type" value="Genomic_DNA"/>
</dbReference>
<gene>
    <name evidence="2" type="ORF">IHBHHGIJ_00791</name>
    <name evidence="1" type="ORF">KFEGEMFD_00359</name>
</gene>
<evidence type="ECO:0000313" key="3">
    <source>
        <dbReference type="Proteomes" id="UP000435877"/>
    </source>
</evidence>
<dbReference type="OrthoDB" id="5443147at2"/>
<proteinExistence type="predicted"/>
<keyword evidence="3" id="KW-1185">Reference proteome</keyword>
<dbReference type="NCBIfam" id="TIGR04355">
    <property type="entry name" value="HprK_rel_B"/>
    <property type="match status" value="1"/>
</dbReference>
<evidence type="ECO:0000313" key="2">
    <source>
        <dbReference type="EMBL" id="CAA0085078.1"/>
    </source>
</evidence>
<dbReference type="EMBL" id="CACSIK010000001">
    <property type="protein sequence ID" value="CAA0085078.1"/>
    <property type="molecule type" value="Genomic_DNA"/>
</dbReference>
<protein>
    <recommendedName>
        <fullName evidence="5">HprK-related kinase B</fullName>
    </recommendedName>
</protein>
<dbReference type="Proteomes" id="UP000435877">
    <property type="component" value="Unassembled WGS sequence"/>
</dbReference>
<reference evidence="3 4" key="1">
    <citation type="submission" date="2019-11" db="EMBL/GenBank/DDBJ databases">
        <authorList>
            <person name="Holert J."/>
        </authorList>
    </citation>
    <scope>NUCLEOTIDE SEQUENCE [LARGE SCALE GENOMIC DNA]</scope>
    <source>
        <strain evidence="1">BC3_2A</strain>
        <strain evidence="2">SB11_1A</strain>
    </source>
</reference>
<dbReference type="Proteomes" id="UP000439591">
    <property type="component" value="Unassembled WGS sequence"/>
</dbReference>
<sequence>MIKSSEEMYHYFLNNVELEEVVLTLAWADITVNVQTNSADLLTGLRDYFSFCLASAAEISNASKVINLVALEMAAPELPVTFEDWQREPGKKGRKDSFFALDDGRLLRKVRTGMVFLQSQSVLLAAGPCIANSNQVVNFINSQIMNHLQQQNYLIGHAAAAYINGCGVAFAGFSGGGKSTLMLKLMEHSDSKFISNDRLFLREDGDGVQAVGVPKLPRVNPGTLLNNPRLRGLMTDDECRYFAEMSMPELWDVEQKYDVPIAALYGPKRILAAAPLSAIVILNWRHDSEQATAINPVDITERQELISAVQKSPGPFYQSTDGRFLSDELRIDSTPYLAALKRIQVWELSGKVDIEQGVMLINEQLEADLVCHA</sequence>
<dbReference type="RefSeq" id="WP_159267458.1">
    <property type="nucleotide sequence ID" value="NZ_CACSIK010000001.1"/>
</dbReference>
<evidence type="ECO:0000313" key="1">
    <source>
        <dbReference type="EMBL" id="CAA0081174.1"/>
    </source>
</evidence>
<name>A0A5S9N7X3_9GAMM</name>
<evidence type="ECO:0000313" key="4">
    <source>
        <dbReference type="Proteomes" id="UP000439591"/>
    </source>
</evidence>
<evidence type="ECO:0008006" key="5">
    <source>
        <dbReference type="Google" id="ProtNLM"/>
    </source>
</evidence>
<accession>A0A5S9N7X3</accession>
<dbReference type="Gene3D" id="3.40.50.300">
    <property type="entry name" value="P-loop containing nucleotide triphosphate hydrolases"/>
    <property type="match status" value="1"/>
</dbReference>
<dbReference type="InterPro" id="IPR027417">
    <property type="entry name" value="P-loop_NTPase"/>
</dbReference>
<dbReference type="InterPro" id="IPR027597">
    <property type="entry name" value="HprK-rel_B"/>
</dbReference>
<dbReference type="AlphaFoldDB" id="A0A5S9N7X3"/>
<organism evidence="2 3">
    <name type="scientific">Zhongshania aliphaticivorans</name>
    <dbReference type="NCBI Taxonomy" id="1470434"/>
    <lineage>
        <taxon>Bacteria</taxon>
        <taxon>Pseudomonadati</taxon>
        <taxon>Pseudomonadota</taxon>
        <taxon>Gammaproteobacteria</taxon>
        <taxon>Cellvibrionales</taxon>
        <taxon>Spongiibacteraceae</taxon>
        <taxon>Zhongshania</taxon>
    </lineage>
</organism>
<dbReference type="SUPFAM" id="SSF53795">
    <property type="entry name" value="PEP carboxykinase-like"/>
    <property type="match status" value="1"/>
</dbReference>